<dbReference type="InterPro" id="IPR035968">
    <property type="entry name" value="ATP_synth_F1_ATPase_gsu"/>
</dbReference>
<evidence type="ECO:0000256" key="9">
    <source>
        <dbReference type="ARBA" id="ARBA00023310"/>
    </source>
</evidence>
<dbReference type="SUPFAM" id="SSF52943">
    <property type="entry name" value="ATP synthase (F1-ATPase), gamma subunit"/>
    <property type="match status" value="1"/>
</dbReference>
<organism evidence="10 11">
    <name type="scientific">Hoeflea marina</name>
    <dbReference type="NCBI Taxonomy" id="274592"/>
    <lineage>
        <taxon>Bacteria</taxon>
        <taxon>Pseudomonadati</taxon>
        <taxon>Pseudomonadota</taxon>
        <taxon>Alphaproteobacteria</taxon>
        <taxon>Hyphomicrobiales</taxon>
        <taxon>Rhizobiaceae</taxon>
        <taxon>Hoeflea</taxon>
    </lineage>
</organism>
<reference evidence="10 11" key="1">
    <citation type="submission" date="2018-05" db="EMBL/GenBank/DDBJ databases">
        <title>Genomic Encyclopedia of Type Strains, Phase IV (KMG-IV): sequencing the most valuable type-strain genomes for metagenomic binning, comparative biology and taxonomic classification.</title>
        <authorList>
            <person name="Goeker M."/>
        </authorList>
    </citation>
    <scope>NUCLEOTIDE SEQUENCE [LARGE SCALE GENOMIC DNA]</scope>
    <source>
        <strain evidence="10 11">DSM 16791</strain>
    </source>
</reference>
<name>A0A317PW80_9HYPH</name>
<evidence type="ECO:0000256" key="1">
    <source>
        <dbReference type="ARBA" id="ARBA00003456"/>
    </source>
</evidence>
<dbReference type="RefSeq" id="WP_110030971.1">
    <property type="nucleotide sequence ID" value="NZ_QGTR01000001.1"/>
</dbReference>
<keyword evidence="11" id="KW-1185">Reference proteome</keyword>
<dbReference type="EMBL" id="QGTR01000001">
    <property type="protein sequence ID" value="PWW04546.1"/>
    <property type="molecule type" value="Genomic_DNA"/>
</dbReference>
<evidence type="ECO:0000256" key="4">
    <source>
        <dbReference type="ARBA" id="ARBA00022448"/>
    </source>
</evidence>
<keyword evidence="8" id="KW-0139">CF(1)</keyword>
<dbReference type="InterPro" id="IPR000131">
    <property type="entry name" value="ATP_synth_F1_gsu"/>
</dbReference>
<dbReference type="Gene3D" id="3.40.1380.10">
    <property type="match status" value="1"/>
</dbReference>
<keyword evidence="7" id="KW-0472">Membrane</keyword>
<accession>A0A317PW80</accession>
<keyword evidence="5" id="KW-0375">Hydrogen ion transport</keyword>
<evidence type="ECO:0000313" key="11">
    <source>
        <dbReference type="Proteomes" id="UP000246352"/>
    </source>
</evidence>
<sequence>MTERLADVTARIDGIKQLDAVVNAMTGMAAVRARVAREQIGAVDSYAASIAAAVGRVLALAPDPAPEAQAPTGLALLVFTAEQGFAGAFSERVLDSIESDTASAEVLLVGTRGKTIAAARGITPSWSAGMPSHSPGIPKFADRILHEVRKLIGSGRIGRLDAVYTDWISGAATVKRLQLFPVDLPVTNADPGTAPLMNLPARDLIAALADDYFHARICNIALHAYAAENEARMAAMAAARSQIERELSENQALERRVRQEAITAEIIELATGEMAGRSRRKR</sequence>
<comment type="similarity">
    <text evidence="3">Belongs to the ATPase gamma chain family.</text>
</comment>
<proteinExistence type="inferred from homology"/>
<evidence type="ECO:0000256" key="5">
    <source>
        <dbReference type="ARBA" id="ARBA00022781"/>
    </source>
</evidence>
<evidence type="ECO:0000256" key="8">
    <source>
        <dbReference type="ARBA" id="ARBA00023196"/>
    </source>
</evidence>
<comment type="caution">
    <text evidence="10">The sequence shown here is derived from an EMBL/GenBank/DDBJ whole genome shotgun (WGS) entry which is preliminary data.</text>
</comment>
<dbReference type="GO" id="GO:0046933">
    <property type="term" value="F:proton-transporting ATP synthase activity, rotational mechanism"/>
    <property type="evidence" value="ECO:0007669"/>
    <property type="project" value="InterPro"/>
</dbReference>
<dbReference type="PRINTS" id="PR00126">
    <property type="entry name" value="ATPASEGAMMA"/>
</dbReference>
<keyword evidence="9" id="KW-0066">ATP synthesis</keyword>
<comment type="function">
    <text evidence="1">Produces ATP from ADP in the presence of a proton gradient across the membrane. The gamma chain is believed to be important in regulating ATPase activity and the flow of protons through the CF(0) complex.</text>
</comment>
<evidence type="ECO:0000256" key="6">
    <source>
        <dbReference type="ARBA" id="ARBA00023065"/>
    </source>
</evidence>
<evidence type="ECO:0000256" key="2">
    <source>
        <dbReference type="ARBA" id="ARBA00004170"/>
    </source>
</evidence>
<dbReference type="AlphaFoldDB" id="A0A317PW80"/>
<dbReference type="OrthoDB" id="6169121at2"/>
<gene>
    <name evidence="10" type="ORF">DFR52_1011245</name>
</gene>
<dbReference type="Pfam" id="PF00231">
    <property type="entry name" value="ATP-synt"/>
    <property type="match status" value="1"/>
</dbReference>
<evidence type="ECO:0000256" key="7">
    <source>
        <dbReference type="ARBA" id="ARBA00023136"/>
    </source>
</evidence>
<protein>
    <submittedName>
        <fullName evidence="10">F-type H+-transporting ATPase subunit gamma</fullName>
    </submittedName>
</protein>
<comment type="subcellular location">
    <subcellularLocation>
        <location evidence="2">Membrane</location>
        <topology evidence="2">Peripheral membrane protein</topology>
    </subcellularLocation>
</comment>
<dbReference type="Proteomes" id="UP000246352">
    <property type="component" value="Unassembled WGS sequence"/>
</dbReference>
<keyword evidence="4" id="KW-0813">Transport</keyword>
<dbReference type="Gene3D" id="1.10.287.80">
    <property type="entry name" value="ATP synthase, gamma subunit, helix hairpin domain"/>
    <property type="match status" value="1"/>
</dbReference>
<evidence type="ECO:0000256" key="3">
    <source>
        <dbReference type="ARBA" id="ARBA00007681"/>
    </source>
</evidence>
<evidence type="ECO:0000313" key="10">
    <source>
        <dbReference type="EMBL" id="PWW04546.1"/>
    </source>
</evidence>
<dbReference type="GO" id="GO:0045259">
    <property type="term" value="C:proton-transporting ATP synthase complex"/>
    <property type="evidence" value="ECO:0007669"/>
    <property type="project" value="UniProtKB-KW"/>
</dbReference>
<keyword evidence="6" id="KW-0406">Ion transport</keyword>